<evidence type="ECO:0000259" key="9">
    <source>
        <dbReference type="PROSITE" id="PS50850"/>
    </source>
</evidence>
<evidence type="ECO:0000256" key="1">
    <source>
        <dbReference type="ARBA" id="ARBA00004141"/>
    </source>
</evidence>
<dbReference type="NCBIfam" id="TIGR00879">
    <property type="entry name" value="SP"/>
    <property type="match status" value="1"/>
</dbReference>
<feature type="transmembrane region" description="Helical" evidence="8">
    <location>
        <begin position="184"/>
        <end position="206"/>
    </location>
</feature>
<feature type="transmembrane region" description="Helical" evidence="8">
    <location>
        <begin position="407"/>
        <end position="430"/>
    </location>
</feature>
<dbReference type="PRINTS" id="PR00171">
    <property type="entry name" value="SUGRTRNSPORT"/>
</dbReference>
<feature type="transmembrane region" description="Helical" evidence="8">
    <location>
        <begin position="274"/>
        <end position="296"/>
    </location>
</feature>
<keyword evidence="3 7" id="KW-0813">Transport</keyword>
<dbReference type="InterPro" id="IPR050360">
    <property type="entry name" value="MFS_Sugar_Transporters"/>
</dbReference>
<evidence type="ECO:0000256" key="7">
    <source>
        <dbReference type="RuleBase" id="RU003346"/>
    </source>
</evidence>
<dbReference type="GO" id="GO:0005351">
    <property type="term" value="F:carbohydrate:proton symporter activity"/>
    <property type="evidence" value="ECO:0007669"/>
    <property type="project" value="TreeGrafter"/>
</dbReference>
<dbReference type="PROSITE" id="PS50850">
    <property type="entry name" value="MFS"/>
    <property type="match status" value="1"/>
</dbReference>
<dbReference type="GeneID" id="81369340"/>
<dbReference type="Pfam" id="PF00083">
    <property type="entry name" value="Sugar_tr"/>
    <property type="match status" value="1"/>
</dbReference>
<gene>
    <name evidence="10" type="ORF">N7509_005723</name>
</gene>
<dbReference type="InterPro" id="IPR020846">
    <property type="entry name" value="MFS_dom"/>
</dbReference>
<organism evidence="10 11">
    <name type="scientific">Penicillium cosmopolitanum</name>
    <dbReference type="NCBI Taxonomy" id="1131564"/>
    <lineage>
        <taxon>Eukaryota</taxon>
        <taxon>Fungi</taxon>
        <taxon>Dikarya</taxon>
        <taxon>Ascomycota</taxon>
        <taxon>Pezizomycotina</taxon>
        <taxon>Eurotiomycetes</taxon>
        <taxon>Eurotiomycetidae</taxon>
        <taxon>Eurotiales</taxon>
        <taxon>Aspergillaceae</taxon>
        <taxon>Penicillium</taxon>
    </lineage>
</organism>
<name>A0A9W9W2R8_9EURO</name>
<evidence type="ECO:0000256" key="5">
    <source>
        <dbReference type="ARBA" id="ARBA00022989"/>
    </source>
</evidence>
<evidence type="ECO:0000256" key="4">
    <source>
        <dbReference type="ARBA" id="ARBA00022692"/>
    </source>
</evidence>
<dbReference type="RefSeq" id="XP_056489662.1">
    <property type="nucleotide sequence ID" value="XM_056630360.1"/>
</dbReference>
<keyword evidence="6 8" id="KW-0472">Membrane</keyword>
<dbReference type="InterPro" id="IPR005828">
    <property type="entry name" value="MFS_sugar_transport-like"/>
</dbReference>
<dbReference type="Gene3D" id="1.20.1250.20">
    <property type="entry name" value="MFS general substrate transporter like domains"/>
    <property type="match status" value="1"/>
</dbReference>
<reference evidence="10" key="2">
    <citation type="journal article" date="2023" name="IMA Fungus">
        <title>Comparative genomic study of the Penicillium genus elucidates a diverse pangenome and 15 lateral gene transfer events.</title>
        <authorList>
            <person name="Petersen C."/>
            <person name="Sorensen T."/>
            <person name="Nielsen M.R."/>
            <person name="Sondergaard T.E."/>
            <person name="Sorensen J.L."/>
            <person name="Fitzpatrick D.A."/>
            <person name="Frisvad J.C."/>
            <person name="Nielsen K.L."/>
        </authorList>
    </citation>
    <scope>NUCLEOTIDE SEQUENCE</scope>
    <source>
        <strain evidence="10">IBT 29677</strain>
    </source>
</reference>
<keyword evidence="11" id="KW-1185">Reference proteome</keyword>
<feature type="transmembrane region" description="Helical" evidence="8">
    <location>
        <begin position="348"/>
        <end position="366"/>
    </location>
</feature>
<accession>A0A9W9W2R8</accession>
<evidence type="ECO:0000256" key="3">
    <source>
        <dbReference type="ARBA" id="ARBA00022448"/>
    </source>
</evidence>
<dbReference type="SUPFAM" id="SSF103473">
    <property type="entry name" value="MFS general substrate transporter"/>
    <property type="match status" value="1"/>
</dbReference>
<dbReference type="PANTHER" id="PTHR48022:SF45">
    <property type="entry name" value="MAJOR FACILITATOR SUPERFAMILY (MFS) PROFILE DOMAIN-CONTAINING PROTEIN-RELATED"/>
    <property type="match status" value="1"/>
</dbReference>
<dbReference type="OrthoDB" id="6133115at2759"/>
<protein>
    <recommendedName>
        <fullName evidence="9">Major facilitator superfamily (MFS) profile domain-containing protein</fullName>
    </recommendedName>
</protein>
<evidence type="ECO:0000256" key="6">
    <source>
        <dbReference type="ARBA" id="ARBA00023136"/>
    </source>
</evidence>
<dbReference type="AlphaFoldDB" id="A0A9W9W2R8"/>
<dbReference type="PANTHER" id="PTHR48022">
    <property type="entry name" value="PLASTIDIC GLUCOSE TRANSPORTER 4"/>
    <property type="match status" value="1"/>
</dbReference>
<feature type="transmembrane region" description="Helical" evidence="8">
    <location>
        <begin position="12"/>
        <end position="33"/>
    </location>
</feature>
<dbReference type="GO" id="GO:0016020">
    <property type="term" value="C:membrane"/>
    <property type="evidence" value="ECO:0007669"/>
    <property type="project" value="UniProtKB-SubCell"/>
</dbReference>
<feature type="transmembrane region" description="Helical" evidence="8">
    <location>
        <begin position="70"/>
        <end position="89"/>
    </location>
</feature>
<dbReference type="EMBL" id="JAPZBU010000006">
    <property type="protein sequence ID" value="KAJ5397610.1"/>
    <property type="molecule type" value="Genomic_DNA"/>
</dbReference>
<dbReference type="Proteomes" id="UP001147747">
    <property type="component" value="Unassembled WGS sequence"/>
</dbReference>
<feature type="transmembrane region" description="Helical" evidence="8">
    <location>
        <begin position="372"/>
        <end position="395"/>
    </location>
</feature>
<dbReference type="PROSITE" id="PS00216">
    <property type="entry name" value="SUGAR_TRANSPORT_1"/>
    <property type="match status" value="1"/>
</dbReference>
<feature type="domain" description="Major facilitator superfamily (MFS) profile" evidence="9">
    <location>
        <begin position="17"/>
        <end position="460"/>
    </location>
</feature>
<sequence length="512" mass="55344">MARFLGCRGSSLNIVAILGVLMPGIMSVGYNAASLGGVLTFNAFEAQFPDIDVTHSENSSHTSTLQGTVVAVYAIGGFLGTFSCIWLGDILGRRRMIMAASVVQILGATLNATAYSLTQLVVSRVIIGVGTGAILATIPLWQSEISPAHRRGAHVVTKGVFSGIGCALALFLEYGMSFMKGSITWRLPSAFPMFLSFVILGFMFCLPESPRWLLCQNRVPEAREILAALENASADSDVVESRIKEVQSSLDLAGNNASLARLYNMGPQRTFHRAILAMGGMIFVQLTGSTVTTFYTTEIFEKDLLLDESTSRLLAGAYQLVGPIGGIVSVLTIEVVGRRKLMMLSATGNALCLALVAGLGSQAANITSAHAAIFFIFLFHFSYIIGFGGIPYLYATELAPLHLRTTINSISISMSWAFSILIANVTPIAFNNMGQKYFFIFAAFNASIVPIVYYLFPETSGRELEEIDEIFTISNSMFDVVKRAKELPKRQPNDVLIEEKLKSGLTVTAVPV</sequence>
<dbReference type="InterPro" id="IPR003663">
    <property type="entry name" value="Sugar/inositol_transpt"/>
</dbReference>
<comment type="subcellular location">
    <subcellularLocation>
        <location evidence="1">Membrane</location>
        <topology evidence="1">Multi-pass membrane protein</topology>
    </subcellularLocation>
</comment>
<evidence type="ECO:0000313" key="11">
    <source>
        <dbReference type="Proteomes" id="UP001147747"/>
    </source>
</evidence>
<feature type="transmembrane region" description="Helical" evidence="8">
    <location>
        <begin position="436"/>
        <end position="456"/>
    </location>
</feature>
<keyword evidence="5 8" id="KW-1133">Transmembrane helix</keyword>
<evidence type="ECO:0000256" key="2">
    <source>
        <dbReference type="ARBA" id="ARBA00010992"/>
    </source>
</evidence>
<evidence type="ECO:0000256" key="8">
    <source>
        <dbReference type="SAM" id="Phobius"/>
    </source>
</evidence>
<evidence type="ECO:0000313" key="10">
    <source>
        <dbReference type="EMBL" id="KAJ5397610.1"/>
    </source>
</evidence>
<dbReference type="InterPro" id="IPR036259">
    <property type="entry name" value="MFS_trans_sf"/>
</dbReference>
<keyword evidence="4 8" id="KW-0812">Transmembrane</keyword>
<comment type="caution">
    <text evidence="10">The sequence shown here is derived from an EMBL/GenBank/DDBJ whole genome shotgun (WGS) entry which is preliminary data.</text>
</comment>
<proteinExistence type="inferred from homology"/>
<dbReference type="InterPro" id="IPR005829">
    <property type="entry name" value="Sugar_transporter_CS"/>
</dbReference>
<feature type="transmembrane region" description="Helical" evidence="8">
    <location>
        <begin position="121"/>
        <end position="141"/>
    </location>
</feature>
<comment type="similarity">
    <text evidence="2 7">Belongs to the major facilitator superfamily. Sugar transporter (TC 2.A.1.1) family.</text>
</comment>
<reference evidence="10" key="1">
    <citation type="submission" date="2022-12" db="EMBL/GenBank/DDBJ databases">
        <authorList>
            <person name="Petersen C."/>
        </authorList>
    </citation>
    <scope>NUCLEOTIDE SEQUENCE</scope>
    <source>
        <strain evidence="10">IBT 29677</strain>
    </source>
</reference>
<feature type="transmembrane region" description="Helical" evidence="8">
    <location>
        <begin position="316"/>
        <end position="336"/>
    </location>
</feature>